<dbReference type="AlphaFoldDB" id="A0AA36N3K7"/>
<evidence type="ECO:0000256" key="8">
    <source>
        <dbReference type="ARBA" id="ARBA00022946"/>
    </source>
</evidence>
<dbReference type="SUPFAM" id="SSF50022">
    <property type="entry name" value="ISP domain"/>
    <property type="match status" value="1"/>
</dbReference>
<dbReference type="Gene3D" id="3.90.380.10">
    <property type="entry name" value="Naphthalene 1,2-dioxygenase Alpha Subunit, Chain A, domain 1"/>
    <property type="match status" value="1"/>
</dbReference>
<evidence type="ECO:0000256" key="3">
    <source>
        <dbReference type="ARBA" id="ARBA00022528"/>
    </source>
</evidence>
<dbReference type="PANTHER" id="PTHR21266:SF32">
    <property type="entry name" value="CHOLESTEROL 7-DESATURASE NVD"/>
    <property type="match status" value="1"/>
</dbReference>
<evidence type="ECO:0000256" key="5">
    <source>
        <dbReference type="ARBA" id="ARBA00022692"/>
    </source>
</evidence>
<evidence type="ECO:0000256" key="11">
    <source>
        <dbReference type="ARBA" id="ARBA00023004"/>
    </source>
</evidence>
<keyword evidence="16" id="KW-1185">Reference proteome</keyword>
<keyword evidence="12" id="KW-0411">Iron-sulfur</keyword>
<keyword evidence="11" id="KW-0408">Iron</keyword>
<evidence type="ECO:0000256" key="1">
    <source>
        <dbReference type="ARBA" id="ARBA00004229"/>
    </source>
</evidence>
<evidence type="ECO:0000313" key="15">
    <source>
        <dbReference type="EMBL" id="CAJ1393155.1"/>
    </source>
</evidence>
<protein>
    <recommendedName>
        <fullName evidence="14">Rieske domain-containing protein</fullName>
    </recommendedName>
</protein>
<feature type="domain" description="Rieske" evidence="14">
    <location>
        <begin position="68"/>
        <end position="174"/>
    </location>
</feature>
<keyword evidence="8" id="KW-0809">Transit peptide</keyword>
<evidence type="ECO:0000313" key="16">
    <source>
        <dbReference type="Proteomes" id="UP001178507"/>
    </source>
</evidence>
<dbReference type="Proteomes" id="UP001178507">
    <property type="component" value="Unassembled WGS sequence"/>
</dbReference>
<dbReference type="GO" id="GO:0046872">
    <property type="term" value="F:metal ion binding"/>
    <property type="evidence" value="ECO:0007669"/>
    <property type="project" value="UniProtKB-KW"/>
</dbReference>
<keyword evidence="5" id="KW-0812">Transmembrane</keyword>
<dbReference type="GO" id="GO:0016020">
    <property type="term" value="C:membrane"/>
    <property type="evidence" value="ECO:0007669"/>
    <property type="project" value="UniProtKB-SubCell"/>
</dbReference>
<sequence length="488" mass="53548">MLLRGQDVHHFRFRARTASLCRGPGNIPRPRRPAPLAIAAVPALRGARGSRALRRVRDAAGEVYARAWYPLCFTAVTDQGKPHHLDLCGVAVVFWHDGEAWRAARDACPHRGVRLSEGRLNERSLQCPYHGWAFDGAGRCVSIPQAEKEKASSARKGACLRMLPTEERQGLLFAWAAPLYGDAAPPDLGLLEELAHEEILGTEGVKYVDYSRDLPMDLPILMENVLDPAHLPFTHHGTISQRERASSVPIQTTSSFNGFTGERSTSPGGGLAFFAPNHVWALTQRPESFRDWNLVYGTPLAEDSCRVFVRVVFEVSKVPMPLRLVFQYAFSDQLPAFFTHLSNHRVLEDDNVFLHYQGKSMKSEELPTYTPSTSDAAVLAYRDWLRRNGTCVRAGSGTVPGGMLTRAQLVERLRSHTEHCASCSQALALARGAQAPAEAAVLLGLLGAALDGHAAFAFAASLGFALRLAARSLEEKLTVGEYPPPRNS</sequence>
<evidence type="ECO:0000256" key="7">
    <source>
        <dbReference type="ARBA" id="ARBA00022723"/>
    </source>
</evidence>
<dbReference type="GO" id="GO:0010277">
    <property type="term" value="F:chlorophyllide a oxygenase activity"/>
    <property type="evidence" value="ECO:0007669"/>
    <property type="project" value="InterPro"/>
</dbReference>
<organism evidence="15 16">
    <name type="scientific">Effrenium voratum</name>
    <dbReference type="NCBI Taxonomy" id="2562239"/>
    <lineage>
        <taxon>Eukaryota</taxon>
        <taxon>Sar</taxon>
        <taxon>Alveolata</taxon>
        <taxon>Dinophyceae</taxon>
        <taxon>Suessiales</taxon>
        <taxon>Symbiodiniaceae</taxon>
        <taxon>Effrenium</taxon>
    </lineage>
</organism>
<proteinExistence type="predicted"/>
<keyword evidence="7" id="KW-0479">Metal-binding</keyword>
<comment type="subcellular location">
    <subcellularLocation>
        <location evidence="2">Membrane</location>
    </subcellularLocation>
    <subcellularLocation>
        <location evidence="1">Plastid</location>
        <location evidence="1">Chloroplast</location>
    </subcellularLocation>
</comment>
<dbReference type="InterPro" id="IPR017941">
    <property type="entry name" value="Rieske_2Fe-2S"/>
</dbReference>
<dbReference type="InterPro" id="IPR050584">
    <property type="entry name" value="Cholesterol_7-desaturase"/>
</dbReference>
<dbReference type="Pfam" id="PF00355">
    <property type="entry name" value="Rieske"/>
    <property type="match status" value="1"/>
</dbReference>
<dbReference type="EMBL" id="CAUJNA010002491">
    <property type="protein sequence ID" value="CAJ1393155.1"/>
    <property type="molecule type" value="Genomic_DNA"/>
</dbReference>
<accession>A0AA36N3K7</accession>
<dbReference type="SUPFAM" id="SSF55961">
    <property type="entry name" value="Bet v1-like"/>
    <property type="match status" value="1"/>
</dbReference>
<dbReference type="PANTHER" id="PTHR21266">
    <property type="entry name" value="IRON-SULFUR DOMAIN CONTAINING PROTEIN"/>
    <property type="match status" value="1"/>
</dbReference>
<dbReference type="Gene3D" id="2.102.10.10">
    <property type="entry name" value="Rieske [2Fe-2S] iron-sulphur domain"/>
    <property type="match status" value="1"/>
</dbReference>
<evidence type="ECO:0000256" key="9">
    <source>
        <dbReference type="ARBA" id="ARBA00022989"/>
    </source>
</evidence>
<evidence type="ECO:0000256" key="13">
    <source>
        <dbReference type="ARBA" id="ARBA00023136"/>
    </source>
</evidence>
<reference evidence="15" key="1">
    <citation type="submission" date="2023-08" db="EMBL/GenBank/DDBJ databases">
        <authorList>
            <person name="Chen Y."/>
            <person name="Shah S."/>
            <person name="Dougan E. K."/>
            <person name="Thang M."/>
            <person name="Chan C."/>
        </authorList>
    </citation>
    <scope>NUCLEOTIDE SEQUENCE</scope>
</reference>
<dbReference type="GO" id="GO:0051537">
    <property type="term" value="F:2 iron, 2 sulfur cluster binding"/>
    <property type="evidence" value="ECO:0007669"/>
    <property type="project" value="UniProtKB-KW"/>
</dbReference>
<evidence type="ECO:0000256" key="2">
    <source>
        <dbReference type="ARBA" id="ARBA00004370"/>
    </source>
</evidence>
<evidence type="ECO:0000259" key="14">
    <source>
        <dbReference type="PROSITE" id="PS51296"/>
    </source>
</evidence>
<gene>
    <name evidence="15" type="ORF">EVOR1521_LOCUS18082</name>
</gene>
<dbReference type="InterPro" id="IPR036922">
    <property type="entry name" value="Rieske_2Fe-2S_sf"/>
</dbReference>
<keyword evidence="3" id="KW-0150">Chloroplast</keyword>
<keyword evidence="4" id="KW-0934">Plastid</keyword>
<evidence type="ECO:0000256" key="10">
    <source>
        <dbReference type="ARBA" id="ARBA00023002"/>
    </source>
</evidence>
<dbReference type="PROSITE" id="PS51296">
    <property type="entry name" value="RIESKE"/>
    <property type="match status" value="1"/>
</dbReference>
<keyword evidence="9" id="KW-1133">Transmembrane helix</keyword>
<evidence type="ECO:0000256" key="6">
    <source>
        <dbReference type="ARBA" id="ARBA00022714"/>
    </source>
</evidence>
<keyword evidence="13" id="KW-0472">Membrane</keyword>
<dbReference type="Pfam" id="PF08417">
    <property type="entry name" value="PaO"/>
    <property type="match status" value="1"/>
</dbReference>
<evidence type="ECO:0000256" key="4">
    <source>
        <dbReference type="ARBA" id="ARBA00022640"/>
    </source>
</evidence>
<name>A0AA36N3K7_9DINO</name>
<evidence type="ECO:0000256" key="12">
    <source>
        <dbReference type="ARBA" id="ARBA00023014"/>
    </source>
</evidence>
<dbReference type="InterPro" id="IPR013626">
    <property type="entry name" value="PaO"/>
</dbReference>
<dbReference type="GO" id="GO:0009507">
    <property type="term" value="C:chloroplast"/>
    <property type="evidence" value="ECO:0007669"/>
    <property type="project" value="UniProtKB-SubCell"/>
</dbReference>
<keyword evidence="10" id="KW-0560">Oxidoreductase</keyword>
<keyword evidence="6" id="KW-0001">2Fe-2S</keyword>
<comment type="caution">
    <text evidence="15">The sequence shown here is derived from an EMBL/GenBank/DDBJ whole genome shotgun (WGS) entry which is preliminary data.</text>
</comment>